<comment type="caution">
    <text evidence="4">The sequence shown here is derived from an EMBL/GenBank/DDBJ whole genome shotgun (WGS) entry which is preliminary data.</text>
</comment>
<evidence type="ECO:0000256" key="1">
    <source>
        <dbReference type="RuleBase" id="RU367073"/>
    </source>
</evidence>
<reference evidence="4" key="1">
    <citation type="submission" date="2023-06" db="EMBL/GenBank/DDBJ databases">
        <title>Black Yeasts Isolated from many extreme environments.</title>
        <authorList>
            <person name="Coleine C."/>
            <person name="Stajich J.E."/>
            <person name="Selbmann L."/>
        </authorList>
    </citation>
    <scope>NUCLEOTIDE SEQUENCE</scope>
    <source>
        <strain evidence="4">CCFEE 5200</strain>
    </source>
</reference>
<accession>A0AAN6K6S3</accession>
<dbReference type="GO" id="GO:0071788">
    <property type="term" value="P:endoplasmic reticulum tubular network maintenance"/>
    <property type="evidence" value="ECO:0007669"/>
    <property type="project" value="UniProtKB-UniRule"/>
</dbReference>
<dbReference type="PANTHER" id="PTHR22166:SF12">
    <property type="entry name" value="ENDOPLASMIC RETICULUM JUNCTION FORMATION PROTEIN LUNAPARK"/>
    <property type="match status" value="1"/>
</dbReference>
<dbReference type="PANTHER" id="PTHR22166">
    <property type="entry name" value="ENDOPLASMIC RETICULUM JUNCTION FORMATION PROTEIN LUNAPARK"/>
    <property type="match status" value="1"/>
</dbReference>
<keyword evidence="1" id="KW-0862">Zinc</keyword>
<keyword evidence="1" id="KW-0256">Endoplasmic reticulum</keyword>
<dbReference type="GO" id="GO:0098826">
    <property type="term" value="C:endoplasmic reticulum tubular network membrane"/>
    <property type="evidence" value="ECO:0007669"/>
    <property type="project" value="UniProtKB-UniRule"/>
</dbReference>
<dbReference type="Pfam" id="PF10058">
    <property type="entry name" value="Zn_ribbon_10"/>
    <property type="match status" value="1"/>
</dbReference>
<keyword evidence="1" id="KW-1133">Transmembrane helix</keyword>
<gene>
    <name evidence="4" type="ORF">LTR91_017033</name>
</gene>
<organism evidence="4 5">
    <name type="scientific">Friedmanniomyces endolithicus</name>
    <dbReference type="NCBI Taxonomy" id="329885"/>
    <lineage>
        <taxon>Eukaryota</taxon>
        <taxon>Fungi</taxon>
        <taxon>Dikarya</taxon>
        <taxon>Ascomycota</taxon>
        <taxon>Pezizomycotina</taxon>
        <taxon>Dothideomycetes</taxon>
        <taxon>Dothideomycetidae</taxon>
        <taxon>Mycosphaerellales</taxon>
        <taxon>Teratosphaeriaceae</taxon>
        <taxon>Friedmanniomyces</taxon>
    </lineage>
</organism>
<evidence type="ECO:0000313" key="4">
    <source>
        <dbReference type="EMBL" id="KAK0967727.1"/>
    </source>
</evidence>
<feature type="domain" description="Lunapark zinc ribbon" evidence="3">
    <location>
        <begin position="275"/>
        <end position="331"/>
    </location>
</feature>
<evidence type="ECO:0000256" key="2">
    <source>
        <dbReference type="SAM" id="MobiDB-lite"/>
    </source>
</evidence>
<feature type="region of interest" description="Disordered" evidence="2">
    <location>
        <begin position="344"/>
        <end position="416"/>
    </location>
</feature>
<sequence>MSRSDTDYTFFITTKKTRHGLLLALQKRRQLRRILRKVLSQLSTKINNLSGQNDSFRTKQRRYKVLWTLYSIFAYILVAAILTLVTGYQRWSIPEYTAMAGSPVLIFGIRTALDAYYNYRLSHNQTSLNELVKQRETAILKLKSATKYDSTQQLLDKYGGGSSQQEQSSPRPVKKRKSEGGDSKQSTPQGPRTGFAPPPTANIQRAPTAGPVSPQGPPGQPRRNLSGIPPQMSTDPMQPSDEPSEEFAPNAFSMPSRSPPIMPQQSQQYHEGAKWYDRIFDVVLGEDETQAKNRIALICQSCRLVNGQAPPGARTLEDVGRWRCSSCQAWNGVESEEKRMLQRITGGGEEVRSPASPGSAGSEMAERKGGSDESDGAVYEHKEEEAGNDEDEADAGAVAAPTANSTRSKARQRKKA</sequence>
<protein>
    <recommendedName>
        <fullName evidence="1">Endoplasmic reticulum junction formation protein lunapark</fullName>
    </recommendedName>
</protein>
<feature type="transmembrane region" description="Helical" evidence="1">
    <location>
        <begin position="65"/>
        <end position="84"/>
    </location>
</feature>
<feature type="region of interest" description="Disordered" evidence="2">
    <location>
        <begin position="155"/>
        <end position="269"/>
    </location>
</feature>
<comment type="function">
    <text evidence="1">Plays a role in determining ER morphology.</text>
</comment>
<evidence type="ECO:0000313" key="5">
    <source>
        <dbReference type="Proteomes" id="UP001175353"/>
    </source>
</evidence>
<keyword evidence="1" id="KW-0812">Transmembrane</keyword>
<keyword evidence="1" id="KW-0863">Zinc-finger</keyword>
<dbReference type="AlphaFoldDB" id="A0AAN6K6S3"/>
<comment type="similarity">
    <text evidence="1">Belongs to the lunapark family.</text>
</comment>
<comment type="caution">
    <text evidence="1">Lacks conserved residue(s) required for the propagation of feature annotation.</text>
</comment>
<keyword evidence="1" id="KW-0479">Metal-binding</keyword>
<evidence type="ECO:0000259" key="3">
    <source>
        <dbReference type="Pfam" id="PF10058"/>
    </source>
</evidence>
<keyword evidence="5" id="KW-1185">Reference proteome</keyword>
<comment type="domain">
    <text evidence="1">The C4-type zinc finger motif is necessary both for its ER three-way tubular junction localization and formation.</text>
</comment>
<dbReference type="GO" id="GO:1903373">
    <property type="term" value="P:positive regulation of endoplasmic reticulum tubular network organization"/>
    <property type="evidence" value="ECO:0007669"/>
    <property type="project" value="UniProtKB-UniRule"/>
</dbReference>
<dbReference type="InterPro" id="IPR040115">
    <property type="entry name" value="Lnp"/>
</dbReference>
<proteinExistence type="inferred from homology"/>
<comment type="subcellular location">
    <subcellularLocation>
        <location evidence="1">Endoplasmic reticulum membrane</location>
        <topology evidence="1">Multi-pass membrane protein</topology>
    </subcellularLocation>
</comment>
<dbReference type="Proteomes" id="UP001175353">
    <property type="component" value="Unassembled WGS sequence"/>
</dbReference>
<dbReference type="EMBL" id="JAUJLE010000215">
    <property type="protein sequence ID" value="KAK0967727.1"/>
    <property type="molecule type" value="Genomic_DNA"/>
</dbReference>
<name>A0AAN6K6S3_9PEZI</name>
<dbReference type="InterPro" id="IPR019273">
    <property type="entry name" value="Lunapark_Znf"/>
</dbReference>
<dbReference type="GO" id="GO:0008270">
    <property type="term" value="F:zinc ion binding"/>
    <property type="evidence" value="ECO:0007669"/>
    <property type="project" value="UniProtKB-KW"/>
</dbReference>
<keyword evidence="1" id="KW-0472">Membrane</keyword>